<dbReference type="Gene3D" id="3.40.50.720">
    <property type="entry name" value="NAD(P)-binding Rossmann-like Domain"/>
    <property type="match status" value="1"/>
</dbReference>
<keyword evidence="2" id="KW-1185">Reference proteome</keyword>
<dbReference type="Proteomes" id="UP000635565">
    <property type="component" value="Unassembled WGS sequence"/>
</dbReference>
<evidence type="ECO:0000313" key="1">
    <source>
        <dbReference type="EMBL" id="GHO87116.1"/>
    </source>
</evidence>
<organism evidence="1 2">
    <name type="scientific">Dictyobacter formicarum</name>
    <dbReference type="NCBI Taxonomy" id="2778368"/>
    <lineage>
        <taxon>Bacteria</taxon>
        <taxon>Bacillati</taxon>
        <taxon>Chloroflexota</taxon>
        <taxon>Ktedonobacteria</taxon>
        <taxon>Ktedonobacterales</taxon>
        <taxon>Dictyobacteraceae</taxon>
        <taxon>Dictyobacter</taxon>
    </lineage>
</organism>
<name>A0ABQ3VNZ3_9CHLR</name>
<accession>A0ABQ3VNZ3</accession>
<dbReference type="SUPFAM" id="SSF51735">
    <property type="entry name" value="NAD(P)-binding Rossmann-fold domains"/>
    <property type="match status" value="1"/>
</dbReference>
<reference evidence="1 2" key="1">
    <citation type="journal article" date="2021" name="Int. J. Syst. Evol. Microbiol.">
        <title>Reticulibacter mediterranei gen. nov., sp. nov., within the new family Reticulibacteraceae fam. nov., and Ktedonospora formicarum gen. nov., sp. nov., Ktedonobacter robiniae sp. nov., Dictyobacter formicarum sp. nov. and Dictyobacter arantiisoli sp. nov., belonging to the class Ktedonobacteria.</title>
        <authorList>
            <person name="Yabe S."/>
            <person name="Zheng Y."/>
            <person name="Wang C.M."/>
            <person name="Sakai Y."/>
            <person name="Abe K."/>
            <person name="Yokota A."/>
            <person name="Donadio S."/>
            <person name="Cavaletti L."/>
            <person name="Monciardini P."/>
        </authorList>
    </citation>
    <scope>NUCLEOTIDE SEQUENCE [LARGE SCALE GENOMIC DNA]</scope>
    <source>
        <strain evidence="1 2">SOSP1-9</strain>
    </source>
</reference>
<comment type="caution">
    <text evidence="1">The sequence shown here is derived from an EMBL/GenBank/DDBJ whole genome shotgun (WGS) entry which is preliminary data.</text>
</comment>
<protein>
    <submittedName>
        <fullName evidence="1">Uncharacterized protein</fullName>
    </submittedName>
</protein>
<sequence>MDNSLMGKSCNSNRASSGIGEATACALSAQRASVVLAVCRMDRLNVLAAHIRNQGGKAVPVDEGI</sequence>
<dbReference type="InterPro" id="IPR036291">
    <property type="entry name" value="NAD(P)-bd_dom_sf"/>
</dbReference>
<gene>
    <name evidence="1" type="ORF">KSZ_51220</name>
</gene>
<dbReference type="EMBL" id="BNJJ01000015">
    <property type="protein sequence ID" value="GHO87116.1"/>
    <property type="molecule type" value="Genomic_DNA"/>
</dbReference>
<proteinExistence type="predicted"/>
<evidence type="ECO:0000313" key="2">
    <source>
        <dbReference type="Proteomes" id="UP000635565"/>
    </source>
</evidence>
<dbReference type="RefSeq" id="WP_201364699.1">
    <property type="nucleotide sequence ID" value="NZ_BNJJ01000015.1"/>
</dbReference>